<evidence type="ECO:0000313" key="1">
    <source>
        <dbReference type="EMBL" id="MDF8335490.1"/>
    </source>
</evidence>
<reference evidence="1 2" key="1">
    <citation type="submission" date="2023-03" db="EMBL/GenBank/DDBJ databases">
        <title>Novosphingobium cyanobacteriorum sp. nov., isolated from a eutrophic reservoir during the Microcystis bloom period.</title>
        <authorList>
            <person name="Kang M."/>
            <person name="Le V."/>
            <person name="Ko S.-R."/>
            <person name="Lee S.-A."/>
            <person name="Ahn C.-Y."/>
        </authorList>
    </citation>
    <scope>NUCLEOTIDE SEQUENCE [LARGE SCALE GENOMIC DNA]</scope>
    <source>
        <strain evidence="1 2">HBC54</strain>
    </source>
</reference>
<protein>
    <submittedName>
        <fullName evidence="1">Copper-binding protein</fullName>
    </submittedName>
</protein>
<dbReference type="InterPro" id="IPR042230">
    <property type="entry name" value="CusF_sf"/>
</dbReference>
<dbReference type="EMBL" id="JAROCY010000028">
    <property type="protein sequence ID" value="MDF8335490.1"/>
    <property type="molecule type" value="Genomic_DNA"/>
</dbReference>
<dbReference type="RefSeq" id="WP_277280450.1">
    <property type="nucleotide sequence ID" value="NZ_JAROCY010000028.1"/>
</dbReference>
<proteinExistence type="predicted"/>
<dbReference type="Pfam" id="PF11604">
    <property type="entry name" value="CusF_Ec"/>
    <property type="match status" value="1"/>
</dbReference>
<keyword evidence="2" id="KW-1185">Reference proteome</keyword>
<sequence length="123" mass="12509">MKKTLIVASSLALAATLAACQKKAEAPAPAPSSSMMSGNMAEMPMAGAMKHGMAAGKVTAIDAAKGTITLDHGAMSGLDWPAMTMGFTAKLEQLAGIKVGDQVDFEIDWDGKAGAITKIAKAN</sequence>
<dbReference type="Gene3D" id="2.40.50.320">
    <property type="entry name" value="Copper binding periplasmic protein CusF"/>
    <property type="match status" value="1"/>
</dbReference>
<gene>
    <name evidence="1" type="ORF">POM99_19970</name>
</gene>
<organism evidence="1 2">
    <name type="scientific">Novosphingobium cyanobacteriorum</name>
    <dbReference type="NCBI Taxonomy" id="3024215"/>
    <lineage>
        <taxon>Bacteria</taxon>
        <taxon>Pseudomonadati</taxon>
        <taxon>Pseudomonadota</taxon>
        <taxon>Alphaproteobacteria</taxon>
        <taxon>Sphingomonadales</taxon>
        <taxon>Sphingomonadaceae</taxon>
        <taxon>Novosphingobium</taxon>
    </lineage>
</organism>
<comment type="caution">
    <text evidence="1">The sequence shown here is derived from an EMBL/GenBank/DDBJ whole genome shotgun (WGS) entry which is preliminary data.</text>
</comment>
<dbReference type="PROSITE" id="PS51257">
    <property type="entry name" value="PROKAR_LIPOPROTEIN"/>
    <property type="match status" value="1"/>
</dbReference>
<dbReference type="Proteomes" id="UP001222770">
    <property type="component" value="Unassembled WGS sequence"/>
</dbReference>
<dbReference type="InterPro" id="IPR021647">
    <property type="entry name" value="CusF_Ec"/>
</dbReference>
<evidence type="ECO:0000313" key="2">
    <source>
        <dbReference type="Proteomes" id="UP001222770"/>
    </source>
</evidence>
<name>A0ABT6CQQ4_9SPHN</name>
<accession>A0ABT6CQQ4</accession>